<proteinExistence type="predicted"/>
<name>Q4RLN0_TETNG</name>
<evidence type="ECO:0000313" key="1">
    <source>
        <dbReference type="EMBL" id="CAG10702.1"/>
    </source>
</evidence>
<organism evidence="1">
    <name type="scientific">Tetraodon nigroviridis</name>
    <name type="common">Spotted green pufferfish</name>
    <name type="synonym">Chelonodon nigroviridis</name>
    <dbReference type="NCBI Taxonomy" id="99883"/>
    <lineage>
        <taxon>Eukaryota</taxon>
        <taxon>Metazoa</taxon>
        <taxon>Chordata</taxon>
        <taxon>Craniata</taxon>
        <taxon>Vertebrata</taxon>
        <taxon>Euteleostomi</taxon>
        <taxon>Actinopterygii</taxon>
        <taxon>Neopterygii</taxon>
        <taxon>Teleostei</taxon>
        <taxon>Neoteleostei</taxon>
        <taxon>Acanthomorphata</taxon>
        <taxon>Eupercaria</taxon>
        <taxon>Tetraodontiformes</taxon>
        <taxon>Tetradontoidea</taxon>
        <taxon>Tetraodontidae</taxon>
        <taxon>Tetraodon</taxon>
    </lineage>
</organism>
<reference evidence="1" key="1">
    <citation type="journal article" date="2004" name="Nature">
        <title>Genome duplication in the teleost fish Tetraodon nigroviridis reveals the early vertebrate proto-karyotype.</title>
        <authorList>
            <person name="Jaillon O."/>
            <person name="Aury J.-M."/>
            <person name="Brunet F."/>
            <person name="Petit J.-L."/>
            <person name="Stange-Thomann N."/>
            <person name="Mauceli E."/>
            <person name="Bouneau L."/>
            <person name="Fischer C."/>
            <person name="Ozouf-Costaz C."/>
            <person name="Bernot A."/>
            <person name="Nicaud S."/>
            <person name="Jaffe D."/>
            <person name="Fisher S."/>
            <person name="Lutfalla G."/>
            <person name="Dossat C."/>
            <person name="Segurens B."/>
            <person name="Dasilva C."/>
            <person name="Salanoubat M."/>
            <person name="Levy M."/>
            <person name="Boudet N."/>
            <person name="Castellano S."/>
            <person name="Anthouard V."/>
            <person name="Jubin C."/>
            <person name="Castelli V."/>
            <person name="Katinka M."/>
            <person name="Vacherie B."/>
            <person name="Biemont C."/>
            <person name="Skalli Z."/>
            <person name="Cattolico L."/>
            <person name="Poulain J."/>
            <person name="De Berardinis V."/>
            <person name="Cruaud C."/>
            <person name="Duprat S."/>
            <person name="Brottier P."/>
            <person name="Coutanceau J.-P."/>
            <person name="Gouzy J."/>
            <person name="Parra G."/>
            <person name="Lardier G."/>
            <person name="Chapple C."/>
            <person name="McKernan K.J."/>
            <person name="McEwan P."/>
            <person name="Bosak S."/>
            <person name="Kellis M."/>
            <person name="Volff J.-N."/>
            <person name="Guigo R."/>
            <person name="Zody M.C."/>
            <person name="Mesirov J."/>
            <person name="Lindblad-Toh K."/>
            <person name="Birren B."/>
            <person name="Nusbaum C."/>
            <person name="Kahn D."/>
            <person name="Robinson-Rechavi M."/>
            <person name="Laudet V."/>
            <person name="Schachter V."/>
            <person name="Quetier F."/>
            <person name="Saurin W."/>
            <person name="Scarpelli C."/>
            <person name="Wincker P."/>
            <person name="Lander E.S."/>
            <person name="Weissenbach J."/>
            <person name="Roest Crollius H."/>
        </authorList>
    </citation>
    <scope>NUCLEOTIDE SEQUENCE [LARGE SCALE GENOMIC DNA]</scope>
</reference>
<protein>
    <submittedName>
        <fullName evidence="1">Chromosome 10 SCAF15019, whole genome shotgun sequence</fullName>
    </submittedName>
</protein>
<sequence>MPEESHSALHQGPMGEGKDLYNCIYYPPVIAVS</sequence>
<dbReference type="EMBL" id="CAAE01015019">
    <property type="protein sequence ID" value="CAG10702.1"/>
    <property type="molecule type" value="Genomic_DNA"/>
</dbReference>
<dbReference type="AlphaFoldDB" id="Q4RLN0"/>
<reference evidence="1" key="2">
    <citation type="submission" date="2004-02" db="EMBL/GenBank/DDBJ databases">
        <authorList>
            <consortium name="Genoscope"/>
            <consortium name="Whitehead Institute Centre for Genome Research"/>
        </authorList>
    </citation>
    <scope>NUCLEOTIDE SEQUENCE</scope>
</reference>
<dbReference type="KEGG" id="tng:GSTEN00032414G001"/>
<gene>
    <name evidence="1" type="ORF">GSTENG00032414001</name>
</gene>
<accession>Q4RLN0</accession>